<dbReference type="AlphaFoldDB" id="A0A1I0M9N0"/>
<dbReference type="Proteomes" id="UP000199373">
    <property type="component" value="Unassembled WGS sequence"/>
</dbReference>
<proteinExistence type="predicted"/>
<evidence type="ECO:0008006" key="3">
    <source>
        <dbReference type="Google" id="ProtNLM"/>
    </source>
</evidence>
<name>A0A1I0M9N0_9BACT</name>
<sequence length="117" mass="13477">MKSGKYIIGMTVLLFASCGQQYHAEKTVKAFIEANAENPELLSDREFADLGTTRYVNDSLIHLMRHRGAELFKKGISYPEKHSDDLFYLRMSYVRGTDTLQNTFYLNQELTEVVAFK</sequence>
<evidence type="ECO:0000313" key="2">
    <source>
        <dbReference type="Proteomes" id="UP000199373"/>
    </source>
</evidence>
<reference evidence="1 2" key="1">
    <citation type="submission" date="2016-10" db="EMBL/GenBank/DDBJ databases">
        <authorList>
            <person name="de Groot N.N."/>
        </authorList>
    </citation>
    <scope>NUCLEOTIDE SEQUENCE [LARGE SCALE GENOMIC DNA]</scope>
    <source>
        <strain evidence="1 2">TC2-24</strain>
    </source>
</reference>
<dbReference type="EMBL" id="FOIQ01000001">
    <property type="protein sequence ID" value="SEV85177.1"/>
    <property type="molecule type" value="Genomic_DNA"/>
</dbReference>
<accession>A0A1I0M9N0</accession>
<gene>
    <name evidence="1" type="ORF">SAMN04487850_0473</name>
</gene>
<organism evidence="1 2">
    <name type="scientific">Prevotella aff. ruminicola Tc2-24</name>
    <dbReference type="NCBI Taxonomy" id="81582"/>
    <lineage>
        <taxon>Bacteria</taxon>
        <taxon>Pseudomonadati</taxon>
        <taxon>Bacteroidota</taxon>
        <taxon>Bacteroidia</taxon>
        <taxon>Bacteroidales</taxon>
        <taxon>Prevotellaceae</taxon>
        <taxon>Prevotella</taxon>
    </lineage>
</organism>
<keyword evidence="2" id="KW-1185">Reference proteome</keyword>
<dbReference type="PROSITE" id="PS51257">
    <property type="entry name" value="PROKAR_LIPOPROTEIN"/>
    <property type="match status" value="1"/>
</dbReference>
<protein>
    <recommendedName>
        <fullName evidence="3">Lipoprotein</fullName>
    </recommendedName>
</protein>
<evidence type="ECO:0000313" key="1">
    <source>
        <dbReference type="EMBL" id="SEV85177.1"/>
    </source>
</evidence>